<dbReference type="CDD" id="cd00060">
    <property type="entry name" value="FHA"/>
    <property type="match status" value="3"/>
</dbReference>
<proteinExistence type="predicted"/>
<dbReference type="PROSITE" id="PS50006">
    <property type="entry name" value="FHA_DOMAIN"/>
    <property type="match status" value="3"/>
</dbReference>
<feature type="domain" description="FHA" evidence="2">
    <location>
        <begin position="184"/>
        <end position="234"/>
    </location>
</feature>
<keyword evidence="1" id="KW-1133">Transmembrane helix</keyword>
<dbReference type="SMART" id="SM00240">
    <property type="entry name" value="FHA"/>
    <property type="match status" value="3"/>
</dbReference>
<name>L0D743_SINAD</name>
<feature type="domain" description="FHA" evidence="2">
    <location>
        <begin position="90"/>
        <end position="136"/>
    </location>
</feature>
<protein>
    <submittedName>
        <fullName evidence="3">FHA domain-containing protein</fullName>
    </submittedName>
</protein>
<evidence type="ECO:0000313" key="4">
    <source>
        <dbReference type="Proteomes" id="UP000010798"/>
    </source>
</evidence>
<evidence type="ECO:0000256" key="1">
    <source>
        <dbReference type="SAM" id="Phobius"/>
    </source>
</evidence>
<dbReference type="Proteomes" id="UP000010798">
    <property type="component" value="Chromosome"/>
</dbReference>
<dbReference type="Pfam" id="PF00498">
    <property type="entry name" value="FHA"/>
    <property type="match status" value="3"/>
</dbReference>
<keyword evidence="1" id="KW-0472">Membrane</keyword>
<reference evidence="3 4" key="1">
    <citation type="submission" date="2012-02" db="EMBL/GenBank/DDBJ databases">
        <title>Complete sequence of chromosome of Singulisphaera acidiphila DSM 18658.</title>
        <authorList>
            <consortium name="US DOE Joint Genome Institute (JGI-PGF)"/>
            <person name="Lucas S."/>
            <person name="Copeland A."/>
            <person name="Lapidus A."/>
            <person name="Glavina del Rio T."/>
            <person name="Dalin E."/>
            <person name="Tice H."/>
            <person name="Bruce D."/>
            <person name="Goodwin L."/>
            <person name="Pitluck S."/>
            <person name="Peters L."/>
            <person name="Ovchinnikova G."/>
            <person name="Chertkov O."/>
            <person name="Kyrpides N."/>
            <person name="Mavromatis K."/>
            <person name="Ivanova N."/>
            <person name="Brettin T."/>
            <person name="Detter J.C."/>
            <person name="Han C."/>
            <person name="Larimer F."/>
            <person name="Land M."/>
            <person name="Hauser L."/>
            <person name="Markowitz V."/>
            <person name="Cheng J.-F."/>
            <person name="Hugenholtz P."/>
            <person name="Woyke T."/>
            <person name="Wu D."/>
            <person name="Tindall B."/>
            <person name="Pomrenke H."/>
            <person name="Brambilla E."/>
            <person name="Klenk H.-P."/>
            <person name="Eisen J.A."/>
        </authorList>
    </citation>
    <scope>NUCLEOTIDE SEQUENCE [LARGE SCALE GENOMIC DNA]</scope>
    <source>
        <strain evidence="4">ATCC BAA-1392 / DSM 18658 / VKM B-2454 / MOB10</strain>
    </source>
</reference>
<dbReference type="RefSeq" id="WP_015243838.1">
    <property type="nucleotide sequence ID" value="NC_019892.1"/>
</dbReference>
<feature type="transmembrane region" description="Helical" evidence="1">
    <location>
        <begin position="335"/>
        <end position="356"/>
    </location>
</feature>
<evidence type="ECO:0000313" key="3">
    <source>
        <dbReference type="EMBL" id="AGA24653.1"/>
    </source>
</evidence>
<organism evidence="3 4">
    <name type="scientific">Singulisphaera acidiphila (strain ATCC BAA-1392 / DSM 18658 / VKM B-2454 / MOB10)</name>
    <dbReference type="NCBI Taxonomy" id="886293"/>
    <lineage>
        <taxon>Bacteria</taxon>
        <taxon>Pseudomonadati</taxon>
        <taxon>Planctomycetota</taxon>
        <taxon>Planctomycetia</taxon>
        <taxon>Isosphaerales</taxon>
        <taxon>Isosphaeraceae</taxon>
        <taxon>Singulisphaera</taxon>
    </lineage>
</organism>
<dbReference type="InterPro" id="IPR008984">
    <property type="entry name" value="SMAD_FHA_dom_sf"/>
</dbReference>
<dbReference type="SUPFAM" id="SSF49879">
    <property type="entry name" value="SMAD/FHA domain"/>
    <property type="match status" value="3"/>
</dbReference>
<feature type="transmembrane region" description="Helical" evidence="1">
    <location>
        <begin position="368"/>
        <end position="385"/>
    </location>
</feature>
<evidence type="ECO:0000259" key="2">
    <source>
        <dbReference type="PROSITE" id="PS50006"/>
    </source>
</evidence>
<dbReference type="PANTHER" id="PTHR23308">
    <property type="entry name" value="NUCLEAR INHIBITOR OF PROTEIN PHOSPHATASE-1"/>
    <property type="match status" value="1"/>
</dbReference>
<dbReference type="InterPro" id="IPR050923">
    <property type="entry name" value="Cell_Proc_Reg/RNA_Proc"/>
</dbReference>
<dbReference type="OrthoDB" id="249606at2"/>
<dbReference type="EMBL" id="CP003364">
    <property type="protein sequence ID" value="AGA24653.1"/>
    <property type="molecule type" value="Genomic_DNA"/>
</dbReference>
<dbReference type="KEGG" id="saci:Sinac_0202"/>
<feature type="transmembrane region" description="Helical" evidence="1">
    <location>
        <begin position="508"/>
        <end position="530"/>
    </location>
</feature>
<gene>
    <name evidence="3" type="ordered locus">Sinac_0202</name>
</gene>
<feature type="transmembrane region" description="Helical" evidence="1">
    <location>
        <begin position="405"/>
        <end position="425"/>
    </location>
</feature>
<accession>L0D743</accession>
<dbReference type="Gene3D" id="2.60.200.20">
    <property type="match status" value="3"/>
</dbReference>
<dbReference type="eggNOG" id="COG1716">
    <property type="taxonomic scope" value="Bacteria"/>
</dbReference>
<sequence length="542" mass="56596">MIGSDPDCDLVVDHQAVSARHCRLTSVGSTGCYLLEDLDSTNGTFVDGQQVTAPLRVGPENIIMLGRSQRMPWPGDLIASEFTLPGSQVLRIGREPDNDLVVDLPTVSSYHARVVWSGRSDQAEIEDLGSSNGTSVGSPDRRAARAVVSPNDTIYLGTYPLPAARVFEALGTRPGELRVGAEPVVIGRDSGCDWVVDQAVVSSRHARLSRRNDGSVVVEDLGSSNGTSINDRRIERVGIAQVGDVIGLGSYLFVLSVEPIGTIPIQLDPETVSMRARAGLEWESEPLGWGQVLRPLVFLVLGPLAAVLAVASAGFDPRSLQNPEEWTGAGQALAALLSRLGLAAVGLGLVIGAGIGASTFPAAELGRWPVRVSVAAVLCLVTGLLEWGTFRILSGADLAASSGLGLLWLGAGVGLTLGLIVAAVASRPTVAWALVALLAFLLWGLGGDSQTWLGLPDWAKRAASLNPSRWTFEGLLLNASARVPAPTGTIGDLAEPYFPAETVRTGPVAVLLALGAMLLGGGVVAAFIAVETRPPPVERPAP</sequence>
<feature type="transmembrane region" description="Helical" evidence="1">
    <location>
        <begin position="296"/>
        <end position="315"/>
    </location>
</feature>
<dbReference type="InterPro" id="IPR000253">
    <property type="entry name" value="FHA_dom"/>
</dbReference>
<feature type="transmembrane region" description="Helical" evidence="1">
    <location>
        <begin position="430"/>
        <end position="446"/>
    </location>
</feature>
<dbReference type="STRING" id="886293.Sinac_0202"/>
<dbReference type="HOGENOM" id="CLU_502386_0_0_0"/>
<dbReference type="AlphaFoldDB" id="L0D743"/>
<keyword evidence="4" id="KW-1185">Reference proteome</keyword>
<keyword evidence="1" id="KW-0812">Transmembrane</keyword>
<feature type="domain" description="FHA" evidence="2">
    <location>
        <begin position="1"/>
        <end position="51"/>
    </location>
</feature>